<name>A0A2A2AQQ6_9BURK</name>
<dbReference type="Proteomes" id="UP000218439">
    <property type="component" value="Unassembled WGS sequence"/>
</dbReference>
<organism evidence="1 2">
    <name type="scientific">Vandammella animalimorsus</name>
    <dbReference type="NCBI Taxonomy" id="2029117"/>
    <lineage>
        <taxon>Bacteria</taxon>
        <taxon>Pseudomonadati</taxon>
        <taxon>Pseudomonadota</taxon>
        <taxon>Betaproteobacteria</taxon>
        <taxon>Burkholderiales</taxon>
        <taxon>Comamonadaceae</taxon>
        <taxon>Vandammella</taxon>
    </lineage>
</organism>
<gene>
    <name evidence="1" type="ORF">CK621_14250</name>
</gene>
<evidence type="ECO:0000313" key="2">
    <source>
        <dbReference type="Proteomes" id="UP000218439"/>
    </source>
</evidence>
<reference evidence="1 2" key="1">
    <citation type="submission" date="2017-08" db="EMBL/GenBank/DDBJ databases">
        <title>WGS of Clinical strains of the CDC Group NO-1 linked to zoonotic infections in humans.</title>
        <authorList>
            <person name="Bernier A.-M."/>
            <person name="Bernard K."/>
        </authorList>
    </citation>
    <scope>NUCLEOTIDE SEQUENCE [LARGE SCALE GENOMIC DNA]</scope>
    <source>
        <strain evidence="1 2">NML120219</strain>
    </source>
</reference>
<accession>A0A2A2AQQ6</accession>
<protein>
    <submittedName>
        <fullName evidence="1">Uncharacterized protein</fullName>
    </submittedName>
</protein>
<comment type="caution">
    <text evidence="1">The sequence shown here is derived from an EMBL/GenBank/DDBJ whole genome shotgun (WGS) entry which is preliminary data.</text>
</comment>
<dbReference type="EMBL" id="NSJE01000038">
    <property type="protein sequence ID" value="PAT40061.1"/>
    <property type="molecule type" value="Genomic_DNA"/>
</dbReference>
<dbReference type="AlphaFoldDB" id="A0A2A2AQQ6"/>
<proteinExistence type="predicted"/>
<evidence type="ECO:0000313" key="1">
    <source>
        <dbReference type="EMBL" id="PAT40061.1"/>
    </source>
</evidence>
<sequence length="66" mass="8133">MINDYIILVIFKNNFAPNFNISPLFCIHIHHRKILIEKDFKKFFPALIWSFHQNNGIRKNIYYFFQ</sequence>